<dbReference type="GO" id="GO:0030488">
    <property type="term" value="P:tRNA methylation"/>
    <property type="evidence" value="ECO:0007669"/>
    <property type="project" value="InterPro"/>
</dbReference>
<evidence type="ECO:0000256" key="6">
    <source>
        <dbReference type="ARBA" id="ARBA00032319"/>
    </source>
</evidence>
<evidence type="ECO:0000313" key="9">
    <source>
        <dbReference type="WBParaSite" id="nRc.2.0.1.t08016-RA"/>
    </source>
</evidence>
<protein>
    <recommendedName>
        <fullName evidence="3">tRNA (adenine(58)-N(1))-methyltransferase non-catalytic subunit TRM6</fullName>
    </recommendedName>
    <alternativeName>
        <fullName evidence="6">tRNA(m1A58)-methyltransferase subunit TRM6</fullName>
    </alternativeName>
</protein>
<proteinExistence type="inferred from homology"/>
<dbReference type="InterPro" id="IPR017423">
    <property type="entry name" value="TRM6"/>
</dbReference>
<dbReference type="PANTHER" id="PTHR12945:SF0">
    <property type="entry name" value="TRNA (ADENINE(58)-N(1))-METHYLTRANSFERASE NON-CATALYTIC SUBUNIT TRM6"/>
    <property type="match status" value="1"/>
</dbReference>
<dbReference type="Gene3D" id="3.40.50.150">
    <property type="entry name" value="Vaccinia Virus protein VP39"/>
    <property type="match status" value="1"/>
</dbReference>
<dbReference type="OMA" id="PHGLFEV"/>
<feature type="compositionally biased region" description="Basic and acidic residues" evidence="7">
    <location>
        <begin position="194"/>
        <end position="206"/>
    </location>
</feature>
<evidence type="ECO:0000256" key="5">
    <source>
        <dbReference type="ARBA" id="ARBA00023242"/>
    </source>
</evidence>
<keyword evidence="5" id="KW-0539">Nucleus</keyword>
<dbReference type="Pfam" id="PF04189">
    <property type="entry name" value="Gcd10p"/>
    <property type="match status" value="1"/>
</dbReference>
<organism evidence="8 9">
    <name type="scientific">Romanomermis culicivorax</name>
    <name type="common">Nematode worm</name>
    <dbReference type="NCBI Taxonomy" id="13658"/>
    <lineage>
        <taxon>Eukaryota</taxon>
        <taxon>Metazoa</taxon>
        <taxon>Ecdysozoa</taxon>
        <taxon>Nematoda</taxon>
        <taxon>Enoplea</taxon>
        <taxon>Dorylaimia</taxon>
        <taxon>Mermithida</taxon>
        <taxon>Mermithoidea</taxon>
        <taxon>Mermithidae</taxon>
        <taxon>Romanomermis</taxon>
    </lineage>
</organism>
<evidence type="ECO:0000256" key="4">
    <source>
        <dbReference type="ARBA" id="ARBA00022694"/>
    </source>
</evidence>
<dbReference type="WBParaSite" id="nRc.2.0.1.t08016-RA">
    <property type="protein sequence ID" value="nRc.2.0.1.t08016-RA"/>
    <property type="gene ID" value="nRc.2.0.1.g08016"/>
</dbReference>
<name>A0A915I2R9_ROMCU</name>
<dbReference type="GO" id="GO:0031515">
    <property type="term" value="C:tRNA (m1A) methyltransferase complex"/>
    <property type="evidence" value="ECO:0007669"/>
    <property type="project" value="InterPro"/>
</dbReference>
<sequence length="338" mass="38742">DQLVEDNNKIDLENAQKLTAIDVKNLKDQGAKPSDLIAELAKNNKNFEHRTQYSKEKYLAKKKKKHSNVICIFKSTVRLLSHVYYHKDTDKICGLRLDHLSSILNYADVQPGTKVLVVENCAGLVTGGVLERLAGNGACLHFHRNDQAQAIPALNAMNFDEKQMSTFYPVSFKRLADNSIDLRENCESTTIVEDSQHKNEKKRERSQSPIIKESGEKSNEDESNERRRALRARREEAVKIFQESKFDSLIIACKQHPLTFLKHLTDKMEPSSPLVIYSLHVRLLLDCYTWLREQDIAINLRLSENFYRAHQVLPNRTHPEMNQLVAGGFLLTGIFVEK</sequence>
<dbReference type="PANTHER" id="PTHR12945">
    <property type="entry name" value="TRANSLATION INITIATION FACTOR EIF3-RELATED"/>
    <property type="match status" value="1"/>
</dbReference>
<comment type="similarity">
    <text evidence="2">Belongs to the TRM6/GCD10 family.</text>
</comment>
<dbReference type="InterPro" id="IPR029063">
    <property type="entry name" value="SAM-dependent_MTases_sf"/>
</dbReference>
<evidence type="ECO:0000256" key="1">
    <source>
        <dbReference type="ARBA" id="ARBA00004123"/>
    </source>
</evidence>
<feature type="region of interest" description="Disordered" evidence="7">
    <location>
        <begin position="191"/>
        <end position="228"/>
    </location>
</feature>
<dbReference type="AlphaFoldDB" id="A0A915I2R9"/>
<evidence type="ECO:0000313" key="8">
    <source>
        <dbReference type="Proteomes" id="UP000887565"/>
    </source>
</evidence>
<dbReference type="Proteomes" id="UP000887565">
    <property type="component" value="Unplaced"/>
</dbReference>
<evidence type="ECO:0000256" key="2">
    <source>
        <dbReference type="ARBA" id="ARBA00008320"/>
    </source>
</evidence>
<reference evidence="9" key="1">
    <citation type="submission" date="2022-11" db="UniProtKB">
        <authorList>
            <consortium name="WormBaseParasite"/>
        </authorList>
    </citation>
    <scope>IDENTIFICATION</scope>
</reference>
<evidence type="ECO:0000256" key="7">
    <source>
        <dbReference type="SAM" id="MobiDB-lite"/>
    </source>
</evidence>
<keyword evidence="8" id="KW-1185">Reference proteome</keyword>
<comment type="subcellular location">
    <subcellularLocation>
        <location evidence="1">Nucleus</location>
    </subcellularLocation>
</comment>
<evidence type="ECO:0000256" key="3">
    <source>
        <dbReference type="ARBA" id="ARBA00021704"/>
    </source>
</evidence>
<accession>A0A915I2R9</accession>
<dbReference type="GO" id="GO:0005634">
    <property type="term" value="C:nucleus"/>
    <property type="evidence" value="ECO:0007669"/>
    <property type="project" value="UniProtKB-SubCell"/>
</dbReference>
<feature type="compositionally biased region" description="Basic and acidic residues" evidence="7">
    <location>
        <begin position="213"/>
        <end position="228"/>
    </location>
</feature>
<keyword evidence="4" id="KW-0819">tRNA processing</keyword>